<evidence type="ECO:0000313" key="1">
    <source>
        <dbReference type="EMBL" id="JAI01900.1"/>
    </source>
</evidence>
<proteinExistence type="predicted"/>
<accession>A0A0E9XGY0</accession>
<dbReference type="EMBL" id="GBXM01006676">
    <property type="protein sequence ID" value="JAI01902.1"/>
    <property type="molecule type" value="Transcribed_RNA"/>
</dbReference>
<reference evidence="1" key="2">
    <citation type="journal article" date="2015" name="Fish Shellfish Immunol.">
        <title>Early steps in the European eel (Anguilla anguilla)-Vibrio vulnificus interaction in the gills: Role of the RtxA13 toxin.</title>
        <authorList>
            <person name="Callol A."/>
            <person name="Pajuelo D."/>
            <person name="Ebbesson L."/>
            <person name="Teles M."/>
            <person name="MacKenzie S."/>
            <person name="Amaro C."/>
        </authorList>
    </citation>
    <scope>NUCLEOTIDE SEQUENCE</scope>
</reference>
<reference evidence="1" key="1">
    <citation type="submission" date="2014-11" db="EMBL/GenBank/DDBJ databases">
        <authorList>
            <person name="Amaro Gonzalez C."/>
        </authorList>
    </citation>
    <scope>NUCLEOTIDE SEQUENCE</scope>
</reference>
<sequence length="13" mass="1637">MMCIRGYLFYSPR</sequence>
<organism evidence="1">
    <name type="scientific">Anguilla anguilla</name>
    <name type="common">European freshwater eel</name>
    <name type="synonym">Muraena anguilla</name>
    <dbReference type="NCBI Taxonomy" id="7936"/>
    <lineage>
        <taxon>Eukaryota</taxon>
        <taxon>Metazoa</taxon>
        <taxon>Chordata</taxon>
        <taxon>Craniata</taxon>
        <taxon>Vertebrata</taxon>
        <taxon>Euteleostomi</taxon>
        <taxon>Actinopterygii</taxon>
        <taxon>Neopterygii</taxon>
        <taxon>Teleostei</taxon>
        <taxon>Anguilliformes</taxon>
        <taxon>Anguillidae</taxon>
        <taxon>Anguilla</taxon>
    </lineage>
</organism>
<protein>
    <submittedName>
        <fullName evidence="1">Uncharacterized protein</fullName>
    </submittedName>
</protein>
<dbReference type="EMBL" id="GBXM01006678">
    <property type="protein sequence ID" value="JAI01900.1"/>
    <property type="molecule type" value="Transcribed_RNA"/>
</dbReference>
<name>A0A0E9XGY0_ANGAN</name>